<dbReference type="InterPro" id="IPR001518">
    <property type="entry name" value="Arginosuc_synth"/>
</dbReference>
<dbReference type="GO" id="GO:0005524">
    <property type="term" value="F:ATP binding"/>
    <property type="evidence" value="ECO:0007669"/>
    <property type="project" value="UniProtKB-UniRule"/>
</dbReference>
<feature type="binding site" evidence="10">
    <location>
        <position position="127"/>
    </location>
    <ligand>
        <name>L-citrulline</name>
        <dbReference type="ChEBI" id="CHEBI:57743"/>
    </ligand>
</feature>
<dbReference type="AlphaFoldDB" id="A0A512DG86"/>
<name>A0A512DG86_9CELL</name>
<evidence type="ECO:0000256" key="5">
    <source>
        <dbReference type="ARBA" id="ARBA00022571"/>
    </source>
</evidence>
<comment type="pathway">
    <text evidence="1 10">Amino-acid biosynthesis; L-arginine biosynthesis; L-arginine from L-ornithine and carbamoyl phosphate: step 2/3.</text>
</comment>
<comment type="caution">
    <text evidence="10">Lacks conserved residue(s) required for the propagation of feature annotation.</text>
</comment>
<comment type="caution">
    <text evidence="14">The sequence shown here is derived from an EMBL/GenBank/DDBJ whole genome shotgun (WGS) entry which is preliminary data.</text>
</comment>
<sequence>MTDRVVLAYSGGLDTSVGIGWIAEATGAEVIAVAVDVGQGGEDLEVIRRRALDCGAVEAYVADAKDEFAAEYCMPALRANALYLDRYPLVSALSRPVIVKHLVRAARQFGATTVAHGCTGKGNDQVRFEVGITSLAPDLACIAPVRDLALTRDKAIEYANKHSLPIETTKHNPFSIDQNVWGRAVETGFLEDIWNAPTKDVYSYTDDPTFPPVADEVVVTFEQGIPVALDGIRVTPLQAIQEMNRRAGAQGIGRIDIVEDRLVGIKSREVYEAPGAIALIAAHQELENVTVEREQARFKRGVDQRWTELVYDGQWFSPLKRSLDTFIDDTQRYVSGDVRLVLHGGRATVTGRRSEASLYDFNLATYDTGDTFDQSQAKGFIEIYGLTSKLSAARDVKFGNGVDLSPVAGSSSAGALSGGGAESTSSGTPDGAAGA</sequence>
<keyword evidence="15" id="KW-1185">Reference proteome</keyword>
<keyword evidence="8 10" id="KW-0547">Nucleotide-binding</keyword>
<evidence type="ECO:0000313" key="15">
    <source>
        <dbReference type="Proteomes" id="UP000321181"/>
    </source>
</evidence>
<feature type="binding site" evidence="10">
    <location>
        <position position="123"/>
    </location>
    <ligand>
        <name>L-aspartate</name>
        <dbReference type="ChEBI" id="CHEBI:29991"/>
    </ligand>
</feature>
<dbReference type="NCBIfam" id="TIGR00032">
    <property type="entry name" value="argG"/>
    <property type="match status" value="1"/>
</dbReference>
<dbReference type="PROSITE" id="PS00564">
    <property type="entry name" value="ARGININOSUCCIN_SYN_1"/>
    <property type="match status" value="1"/>
</dbReference>
<feature type="domain" description="Arginosuccinate synthase C-terminal" evidence="13">
    <location>
        <begin position="174"/>
        <end position="390"/>
    </location>
</feature>
<evidence type="ECO:0000256" key="8">
    <source>
        <dbReference type="ARBA" id="ARBA00022741"/>
    </source>
</evidence>
<evidence type="ECO:0000256" key="7">
    <source>
        <dbReference type="ARBA" id="ARBA00022605"/>
    </source>
</evidence>
<dbReference type="GO" id="GO:0000050">
    <property type="term" value="P:urea cycle"/>
    <property type="evidence" value="ECO:0007669"/>
    <property type="project" value="TreeGrafter"/>
</dbReference>
<evidence type="ECO:0000259" key="13">
    <source>
        <dbReference type="Pfam" id="PF20979"/>
    </source>
</evidence>
<feature type="binding site" evidence="10">
    <location>
        <position position="87"/>
    </location>
    <ligand>
        <name>L-citrulline</name>
        <dbReference type="ChEBI" id="CHEBI:57743"/>
    </ligand>
</feature>
<feature type="binding site" evidence="10">
    <location>
        <position position="119"/>
    </location>
    <ligand>
        <name>L-aspartate</name>
        <dbReference type="ChEBI" id="CHEBI:29991"/>
    </ligand>
</feature>
<dbReference type="EC" id="6.3.4.5" evidence="3 10"/>
<dbReference type="PANTHER" id="PTHR11587:SF2">
    <property type="entry name" value="ARGININOSUCCINATE SYNTHASE"/>
    <property type="match status" value="1"/>
</dbReference>
<evidence type="ECO:0000256" key="9">
    <source>
        <dbReference type="ARBA" id="ARBA00022840"/>
    </source>
</evidence>
<organism evidence="14 15">
    <name type="scientific">Cellulomonas aerilata</name>
    <dbReference type="NCBI Taxonomy" id="515326"/>
    <lineage>
        <taxon>Bacteria</taxon>
        <taxon>Bacillati</taxon>
        <taxon>Actinomycetota</taxon>
        <taxon>Actinomycetes</taxon>
        <taxon>Micrococcales</taxon>
        <taxon>Cellulomonadaceae</taxon>
        <taxon>Cellulomonas</taxon>
    </lineage>
</organism>
<feature type="domain" description="Arginosuccinate synthase-like N-terminal" evidence="12">
    <location>
        <begin position="4"/>
        <end position="165"/>
    </location>
</feature>
<accession>A0A512DG86</accession>
<dbReference type="InterPro" id="IPR024074">
    <property type="entry name" value="AS_cat/multimer_dom_body"/>
</dbReference>
<dbReference type="SUPFAM" id="SSF69864">
    <property type="entry name" value="Argininosuccinate synthetase, C-terminal domain"/>
    <property type="match status" value="1"/>
</dbReference>
<dbReference type="PROSITE" id="PS00565">
    <property type="entry name" value="ARGININOSUCCIN_SYN_2"/>
    <property type="match status" value="1"/>
</dbReference>
<dbReference type="GO" id="GO:0000053">
    <property type="term" value="P:argininosuccinate metabolic process"/>
    <property type="evidence" value="ECO:0007669"/>
    <property type="project" value="TreeGrafter"/>
</dbReference>
<dbReference type="Gene3D" id="1.20.5.470">
    <property type="entry name" value="Single helix bin"/>
    <property type="match status" value="1"/>
</dbReference>
<proteinExistence type="inferred from homology"/>
<evidence type="ECO:0000259" key="12">
    <source>
        <dbReference type="Pfam" id="PF00764"/>
    </source>
</evidence>
<keyword evidence="9 10" id="KW-0067">ATP-binding</keyword>
<dbReference type="FunFam" id="3.40.50.620:FF:000038">
    <property type="entry name" value="Argininosuccinate synthase"/>
    <property type="match status" value="1"/>
</dbReference>
<evidence type="ECO:0000256" key="6">
    <source>
        <dbReference type="ARBA" id="ARBA00022598"/>
    </source>
</evidence>
<gene>
    <name evidence="10 14" type="primary">argG</name>
    <name evidence="14" type="ORF">CAE01nite_32280</name>
</gene>
<dbReference type="GO" id="GO:0006526">
    <property type="term" value="P:L-arginine biosynthetic process"/>
    <property type="evidence" value="ECO:0007669"/>
    <property type="project" value="UniProtKB-UniRule"/>
</dbReference>
<dbReference type="Pfam" id="PF00764">
    <property type="entry name" value="Arginosuc_synth"/>
    <property type="match status" value="1"/>
</dbReference>
<comment type="catalytic activity">
    <reaction evidence="10">
        <text>L-citrulline + L-aspartate + ATP = 2-(N(omega)-L-arginino)succinate + AMP + diphosphate + H(+)</text>
        <dbReference type="Rhea" id="RHEA:10932"/>
        <dbReference type="ChEBI" id="CHEBI:15378"/>
        <dbReference type="ChEBI" id="CHEBI:29991"/>
        <dbReference type="ChEBI" id="CHEBI:30616"/>
        <dbReference type="ChEBI" id="CHEBI:33019"/>
        <dbReference type="ChEBI" id="CHEBI:57472"/>
        <dbReference type="ChEBI" id="CHEBI:57743"/>
        <dbReference type="ChEBI" id="CHEBI:456215"/>
        <dbReference type="EC" id="6.3.4.5"/>
    </reaction>
</comment>
<dbReference type="InterPro" id="IPR014729">
    <property type="entry name" value="Rossmann-like_a/b/a_fold"/>
</dbReference>
<reference evidence="14 15" key="1">
    <citation type="submission" date="2019-07" db="EMBL/GenBank/DDBJ databases">
        <title>Whole genome shotgun sequence of Cellulomonas aerilata NBRC 106308.</title>
        <authorList>
            <person name="Hosoyama A."/>
            <person name="Uohara A."/>
            <person name="Ohji S."/>
            <person name="Ichikawa N."/>
        </authorList>
    </citation>
    <scope>NUCLEOTIDE SEQUENCE [LARGE SCALE GENOMIC DNA]</scope>
    <source>
        <strain evidence="14 15">NBRC 106308</strain>
    </source>
</reference>
<dbReference type="InterPro" id="IPR048268">
    <property type="entry name" value="Arginosuc_syn_C"/>
</dbReference>
<dbReference type="Pfam" id="PF20979">
    <property type="entry name" value="Arginosuc_syn_C"/>
    <property type="match status" value="1"/>
</dbReference>
<dbReference type="FunFam" id="3.90.1260.10:FF:000007">
    <property type="entry name" value="Argininosuccinate synthase"/>
    <property type="match status" value="1"/>
</dbReference>
<dbReference type="UniPathway" id="UPA00068">
    <property type="reaction ID" value="UER00113"/>
</dbReference>
<comment type="similarity">
    <text evidence="10">Belongs to the argininosuccinate synthase family. Type 1 subfamily.</text>
</comment>
<dbReference type="GO" id="GO:0004055">
    <property type="term" value="F:argininosuccinate synthase activity"/>
    <property type="evidence" value="ECO:0007669"/>
    <property type="project" value="UniProtKB-UniRule"/>
</dbReference>
<evidence type="ECO:0000313" key="14">
    <source>
        <dbReference type="EMBL" id="GEO35503.1"/>
    </source>
</evidence>
<evidence type="ECO:0000256" key="4">
    <source>
        <dbReference type="ARBA" id="ARBA00022490"/>
    </source>
</evidence>
<feature type="binding site" evidence="10">
    <location>
        <position position="117"/>
    </location>
    <ligand>
        <name>ATP</name>
        <dbReference type="ChEBI" id="CHEBI:30616"/>
    </ligand>
</feature>
<dbReference type="InterPro" id="IPR048267">
    <property type="entry name" value="Arginosuc_syn_N"/>
</dbReference>
<feature type="binding site" evidence="10">
    <location>
        <position position="259"/>
    </location>
    <ligand>
        <name>L-citrulline</name>
        <dbReference type="ChEBI" id="CHEBI:57743"/>
    </ligand>
</feature>
<keyword evidence="7 10" id="KW-0028">Amino-acid biosynthesis</keyword>
<dbReference type="SUPFAM" id="SSF52402">
    <property type="entry name" value="Adenine nucleotide alpha hydrolases-like"/>
    <property type="match status" value="1"/>
</dbReference>
<feature type="binding site" evidence="10">
    <location>
        <position position="123"/>
    </location>
    <ligand>
        <name>L-citrulline</name>
        <dbReference type="ChEBI" id="CHEBI:57743"/>
    </ligand>
</feature>
<comment type="subcellular location">
    <subcellularLocation>
        <location evidence="10">Cytoplasm</location>
    </subcellularLocation>
</comment>
<dbReference type="Gene3D" id="3.90.1260.10">
    <property type="entry name" value="Argininosuccinate synthetase, chain A, domain 2"/>
    <property type="match status" value="1"/>
</dbReference>
<evidence type="ECO:0000256" key="10">
    <source>
        <dbReference type="HAMAP-Rule" id="MF_00005"/>
    </source>
</evidence>
<dbReference type="OrthoDB" id="9801641at2"/>
<evidence type="ECO:0000256" key="2">
    <source>
        <dbReference type="ARBA" id="ARBA00011881"/>
    </source>
</evidence>
<dbReference type="NCBIfam" id="NF001770">
    <property type="entry name" value="PRK00509.1"/>
    <property type="match status" value="1"/>
</dbReference>
<feature type="binding site" evidence="10">
    <location>
        <position position="271"/>
    </location>
    <ligand>
        <name>L-citrulline</name>
        <dbReference type="ChEBI" id="CHEBI:57743"/>
    </ligand>
</feature>
<dbReference type="InterPro" id="IPR023434">
    <property type="entry name" value="Arginosuc_synth_type_1_subfam"/>
</dbReference>
<keyword evidence="4 10" id="KW-0963">Cytoplasm</keyword>
<protein>
    <recommendedName>
        <fullName evidence="3 10">Argininosuccinate synthase</fullName>
        <ecNumber evidence="3 10">6.3.4.5</ecNumber>
    </recommendedName>
    <alternativeName>
        <fullName evidence="10">Citrulline--aspartate ligase</fullName>
    </alternativeName>
</protein>
<dbReference type="InterPro" id="IPR018223">
    <property type="entry name" value="Arginosuc_synth_CS"/>
</dbReference>
<evidence type="ECO:0000256" key="3">
    <source>
        <dbReference type="ARBA" id="ARBA00012286"/>
    </source>
</evidence>
<keyword evidence="5 10" id="KW-0055">Arginine biosynthesis</keyword>
<evidence type="ECO:0000256" key="11">
    <source>
        <dbReference type="SAM" id="MobiDB-lite"/>
    </source>
</evidence>
<feature type="binding site" evidence="10">
    <location>
        <position position="175"/>
    </location>
    <ligand>
        <name>L-citrulline</name>
        <dbReference type="ChEBI" id="CHEBI:57743"/>
    </ligand>
</feature>
<dbReference type="Gene3D" id="3.40.50.620">
    <property type="entry name" value="HUPs"/>
    <property type="match status" value="1"/>
</dbReference>
<dbReference type="PANTHER" id="PTHR11587">
    <property type="entry name" value="ARGININOSUCCINATE SYNTHASE"/>
    <property type="match status" value="1"/>
</dbReference>
<evidence type="ECO:0000256" key="1">
    <source>
        <dbReference type="ARBA" id="ARBA00004967"/>
    </source>
</evidence>
<comment type="subunit">
    <text evidence="2 10">Homotetramer.</text>
</comment>
<dbReference type="HAMAP" id="MF_00005">
    <property type="entry name" value="Arg_succ_synth_type1"/>
    <property type="match status" value="1"/>
</dbReference>
<dbReference type="CDD" id="cd01999">
    <property type="entry name" value="ASS"/>
    <property type="match status" value="1"/>
</dbReference>
<dbReference type="EMBL" id="BJYY01000021">
    <property type="protein sequence ID" value="GEO35503.1"/>
    <property type="molecule type" value="Genomic_DNA"/>
</dbReference>
<feature type="binding site" evidence="10">
    <location>
        <begin position="8"/>
        <end position="16"/>
    </location>
    <ligand>
        <name>ATP</name>
        <dbReference type="ChEBI" id="CHEBI:30616"/>
    </ligand>
</feature>
<feature type="region of interest" description="Disordered" evidence="11">
    <location>
        <begin position="410"/>
        <end position="435"/>
    </location>
</feature>
<dbReference type="GO" id="GO:0005737">
    <property type="term" value="C:cytoplasm"/>
    <property type="evidence" value="ECO:0007669"/>
    <property type="project" value="UniProtKB-SubCell"/>
</dbReference>
<dbReference type="Proteomes" id="UP000321181">
    <property type="component" value="Unassembled WGS sequence"/>
</dbReference>
<dbReference type="RefSeq" id="WP_146906565.1">
    <property type="nucleotide sequence ID" value="NZ_BAAARM010000006.1"/>
</dbReference>
<keyword evidence="6 10" id="KW-0436">Ligase</keyword>
<feature type="binding site" evidence="10">
    <location>
        <position position="124"/>
    </location>
    <ligand>
        <name>L-aspartate</name>
        <dbReference type="ChEBI" id="CHEBI:29991"/>
    </ligand>
</feature>